<evidence type="ECO:0000256" key="1">
    <source>
        <dbReference type="ARBA" id="ARBA00000427"/>
    </source>
</evidence>
<reference evidence="10" key="1">
    <citation type="submission" date="2016-10" db="EMBL/GenBank/DDBJ databases">
        <authorList>
            <person name="Varghese N."/>
            <person name="Submissions S."/>
        </authorList>
    </citation>
    <scope>NUCLEOTIDE SEQUENCE [LARGE SCALE GENOMIC DNA]</scope>
    <source>
        <strain evidence="10">DSM 4002</strain>
    </source>
</reference>
<sequence>MKNGLHKFCLFVCFVLGFNLYAQSGKVLNLDGINTYMSVADHPDLDFGSGQNKTVTCWVKTTTNTGTPRIFAKRAGTSGNGYEFWTGNGSNAGKFAMNMSGTGSPNNISTAGYSTLTIADGIWHHVALVLDATSTRTIYGYLDGVLVNTGKTFTSVTSDFSNALDFIVGATSDTNKSFKWSGQIDNVRIWNTAMTPAELQLDMTSTITGPSTNLLGAWDFENITGSTVPDVSGNNHPGTLFGGPTISNAFPMVLSLDGINDYMSVVNHPDFNLAAGQSLTITCRVKTADFSKRILSKRPGGSGVGYEFINNSSSGGGQFGVNLTTSAGAAGPPYGTSSISNNVWHHLAMVVDVATTSCKIYVDGLLQQTKTTVNIGGSNTVINTGNLFFGTLNTFSSFLNGQIDDIRFWGKAMNATDVLADKTSVIIGNEPLLLAAWDFENVSGNTVPDISGRNHPGTLNGGASVIAQTNTMQINSVSLVQTVVPTGIGDTDQRILAVKVATSGTINPLTVNTLKFTMTGTTSTADVTNIKIYSSGSSAIFNPTTATVFGSTTPSTGNLIVNGNQPLNSGDNYFWITYDIAAGASEGNFLDATCESIVANSITYNTTANSVAGNRVILLTNTLLFTPGDAGAASYRIPAIITAADGSLVTATDKRWNGAGDLAAKIDPVIRRSTDNGKTWSAPVTIANFGAPTGAGDCALVLDKPTGNLLCLFVAEKGFFSSTAANPIKIKYCKSTDNGITWGAPIDITNQIYGAGCSNPITQNWKGVFIGSGRQFQMRDGTIVVALVVRDETSTINNYMMSSSDGGSTWTVSTAKAEIGGDEAKLVELNNGNLLMSIRNAGTRRFNVSTDKGQTWGTPYNQTDITDPNCDGDIIRYTSTLDGYDKNRLLHTIPFAGDRTNVSVLMSTDEGASWPIRKTIFSGASAYSSLTVLPDGTMGIYYENGENSTYQMYFVRFSLNWLTNGADTYTAQNTTVSFTSIPQDLQFYARDDQNLASVKVAGSVTLPNLKSIKVDFYRNDVFEKSVNQELVYSNGNASFDLSGKIKAELAQYKIIVSTIDLLGNLKIITERKDLLAGDAYVIMGQSNSHPTRIGYTFTNPFLRSYGIQTNNTNYDTYDANNPNLHLWGLAQANQVGGVSSTNPSYFAGSYMVGVWGLEMMDKLSSSLQIPICIINGGAGSSSIEQNLPSTTNRLDLATVYGRTLYRVQKAGLQNKIKAVFWHQGEKNADGTFTNYPANFDTMYTSWKTDYPSLSKVYIFQTNLNGCYGSASINQAKMREWQRTLPLTYPDITVFPMVGIPGMQAGDGNEIAYCHYGLQGYKTLGQRVASVLEKDLYNLPSSENPLAPNIIRAYYSKSDNTQIKLEFNNNNLIAQSNVGSYNLKDYLYLDGIYGKITSLSIEGNTVILDLASSSYTQKISYLPNSLYNDNSSVYAGPYLTNTKNIGAFTFNDFPISQFTSTNRILNTNQQKGTINNLNFNITIHPNPASDLVNIKVENATGPLTLSLFNLNGQLLNTMSLKNNEKETSLSLAHLSKGIYTLRISDEQEIVSQKIIKK</sequence>
<evidence type="ECO:0000256" key="6">
    <source>
        <dbReference type="ARBA" id="ARBA00023157"/>
    </source>
</evidence>
<feature type="signal peptide" evidence="7">
    <location>
        <begin position="1"/>
        <end position="24"/>
    </location>
</feature>
<dbReference type="Proteomes" id="UP000182961">
    <property type="component" value="Unassembled WGS sequence"/>
</dbReference>
<dbReference type="InterPro" id="IPR013320">
    <property type="entry name" value="ConA-like_dom_sf"/>
</dbReference>
<dbReference type="PANTHER" id="PTHR10628:SF30">
    <property type="entry name" value="EXO-ALPHA-SIALIDASE"/>
    <property type="match status" value="1"/>
</dbReference>
<dbReference type="Pfam" id="PF13088">
    <property type="entry name" value="BNR_2"/>
    <property type="match status" value="1"/>
</dbReference>
<gene>
    <name evidence="9" type="ORF">SAMN05444143_10124</name>
</gene>
<dbReference type="Pfam" id="PF13385">
    <property type="entry name" value="Laminin_G_3"/>
    <property type="match status" value="2"/>
</dbReference>
<dbReference type="EC" id="3.2.1.18" evidence="3"/>
<dbReference type="SUPFAM" id="SSF52266">
    <property type="entry name" value="SGNH hydrolase"/>
    <property type="match status" value="1"/>
</dbReference>
<dbReference type="EMBL" id="FOUT01000001">
    <property type="protein sequence ID" value="SFM42701.1"/>
    <property type="molecule type" value="Genomic_DNA"/>
</dbReference>
<dbReference type="Gene3D" id="2.60.40.1290">
    <property type="match status" value="2"/>
</dbReference>
<dbReference type="GO" id="GO:0016788">
    <property type="term" value="F:hydrolase activity, acting on ester bonds"/>
    <property type="evidence" value="ECO:0007669"/>
    <property type="project" value="UniProtKB-ARBA"/>
</dbReference>
<accession>A0A1I4QRP4</accession>
<feature type="domain" description="LamG-like jellyroll fold" evidence="8">
    <location>
        <begin position="51"/>
        <end position="197"/>
    </location>
</feature>
<dbReference type="SMART" id="SM00560">
    <property type="entry name" value="LamGL"/>
    <property type="match status" value="2"/>
</dbReference>
<dbReference type="InterPro" id="IPR005181">
    <property type="entry name" value="SASA"/>
</dbReference>
<dbReference type="InterPro" id="IPR011040">
    <property type="entry name" value="Sialidase"/>
</dbReference>
<keyword evidence="5" id="KW-0378">Hydrolase</keyword>
<proteinExistence type="inferred from homology"/>
<comment type="catalytic activity">
    <reaction evidence="1">
        <text>Hydrolysis of alpha-(2-&gt;3)-, alpha-(2-&gt;6)-, alpha-(2-&gt;8)- glycosidic linkages of terminal sialic acid residues in oligosaccharides, glycoproteins, glycolipids, colominic acid and synthetic substrates.</text>
        <dbReference type="EC" id="3.2.1.18"/>
    </reaction>
</comment>
<keyword evidence="10" id="KW-1185">Reference proteome</keyword>
<dbReference type="eggNOG" id="COG2755">
    <property type="taxonomic scope" value="Bacteria"/>
</dbReference>
<dbReference type="InterPro" id="IPR006558">
    <property type="entry name" value="LamG-like"/>
</dbReference>
<evidence type="ECO:0000313" key="9">
    <source>
        <dbReference type="EMBL" id="SFM42701.1"/>
    </source>
</evidence>
<evidence type="ECO:0000256" key="7">
    <source>
        <dbReference type="SAM" id="SignalP"/>
    </source>
</evidence>
<dbReference type="SUPFAM" id="SSF50939">
    <property type="entry name" value="Sialidases"/>
    <property type="match status" value="1"/>
</dbReference>
<evidence type="ECO:0000256" key="3">
    <source>
        <dbReference type="ARBA" id="ARBA00012733"/>
    </source>
</evidence>
<dbReference type="Gene3D" id="3.40.50.1110">
    <property type="entry name" value="SGNH hydrolase"/>
    <property type="match status" value="1"/>
</dbReference>
<dbReference type="GO" id="GO:0009313">
    <property type="term" value="P:oligosaccharide catabolic process"/>
    <property type="evidence" value="ECO:0007669"/>
    <property type="project" value="TreeGrafter"/>
</dbReference>
<dbReference type="SUPFAM" id="SSF49899">
    <property type="entry name" value="Concanavalin A-like lectins/glucanases"/>
    <property type="match status" value="2"/>
</dbReference>
<dbReference type="InterPro" id="IPR026444">
    <property type="entry name" value="Secre_tail"/>
</dbReference>
<dbReference type="eggNOG" id="COG4409">
    <property type="taxonomic scope" value="Bacteria"/>
</dbReference>
<dbReference type="Pfam" id="PF18962">
    <property type="entry name" value="Por_Secre_tail"/>
    <property type="match status" value="1"/>
</dbReference>
<feature type="chain" id="PRO_5010224232" description="exo-alpha-sialidase" evidence="7">
    <location>
        <begin position="25"/>
        <end position="1556"/>
    </location>
</feature>
<evidence type="ECO:0000256" key="4">
    <source>
        <dbReference type="ARBA" id="ARBA00022729"/>
    </source>
</evidence>
<evidence type="ECO:0000313" key="10">
    <source>
        <dbReference type="Proteomes" id="UP000182961"/>
    </source>
</evidence>
<keyword evidence="6" id="KW-1015">Disulfide bond</keyword>
<evidence type="ECO:0000259" key="8">
    <source>
        <dbReference type="SMART" id="SM00560"/>
    </source>
</evidence>
<dbReference type="InterPro" id="IPR026856">
    <property type="entry name" value="Sialidase_fam"/>
</dbReference>
<dbReference type="Pfam" id="PF14873">
    <property type="entry name" value="BNR_assoc_N"/>
    <property type="match status" value="1"/>
</dbReference>
<evidence type="ECO:0000256" key="2">
    <source>
        <dbReference type="ARBA" id="ARBA00009348"/>
    </source>
</evidence>
<dbReference type="GO" id="GO:0016020">
    <property type="term" value="C:membrane"/>
    <property type="evidence" value="ECO:0007669"/>
    <property type="project" value="TreeGrafter"/>
</dbReference>
<dbReference type="RefSeq" id="WP_024982496.1">
    <property type="nucleotide sequence ID" value="NZ_CBCRUM010000019.1"/>
</dbReference>
<protein>
    <recommendedName>
        <fullName evidence="3">exo-alpha-sialidase</fullName>
        <ecNumber evidence="3">3.2.1.18</ecNumber>
    </recommendedName>
</protein>
<name>A0A1I4QRP4_9FLAO</name>
<dbReference type="Gene3D" id="2.60.120.200">
    <property type="match status" value="2"/>
</dbReference>
<dbReference type="CDD" id="cd15482">
    <property type="entry name" value="Sialidase_non-viral"/>
    <property type="match status" value="1"/>
</dbReference>
<evidence type="ECO:0000256" key="5">
    <source>
        <dbReference type="ARBA" id="ARBA00022801"/>
    </source>
</evidence>
<dbReference type="InterPro" id="IPR036278">
    <property type="entry name" value="Sialidase_sf"/>
</dbReference>
<dbReference type="GO" id="GO:0006689">
    <property type="term" value="P:ganglioside catabolic process"/>
    <property type="evidence" value="ECO:0007669"/>
    <property type="project" value="TreeGrafter"/>
</dbReference>
<keyword evidence="4 7" id="KW-0732">Signal</keyword>
<feature type="domain" description="LamG-like jellyroll fold" evidence="8">
    <location>
        <begin position="277"/>
        <end position="416"/>
    </location>
</feature>
<dbReference type="GO" id="GO:0005737">
    <property type="term" value="C:cytoplasm"/>
    <property type="evidence" value="ECO:0007669"/>
    <property type="project" value="TreeGrafter"/>
</dbReference>
<dbReference type="eggNOG" id="COG1409">
    <property type="taxonomic scope" value="Bacteria"/>
</dbReference>
<organism evidence="9 10">
    <name type="scientific">Flavobacterium succinicans</name>
    <dbReference type="NCBI Taxonomy" id="29536"/>
    <lineage>
        <taxon>Bacteria</taxon>
        <taxon>Pseudomonadati</taxon>
        <taxon>Bacteroidota</taxon>
        <taxon>Flavobacteriia</taxon>
        <taxon>Flavobacteriales</taxon>
        <taxon>Flavobacteriaceae</taxon>
        <taxon>Flavobacterium</taxon>
    </lineage>
</organism>
<dbReference type="Pfam" id="PF03629">
    <property type="entry name" value="SASA"/>
    <property type="match status" value="1"/>
</dbReference>
<dbReference type="NCBIfam" id="TIGR04183">
    <property type="entry name" value="Por_Secre_tail"/>
    <property type="match status" value="1"/>
</dbReference>
<dbReference type="Gene3D" id="2.120.10.10">
    <property type="match status" value="1"/>
</dbReference>
<dbReference type="InterPro" id="IPR036514">
    <property type="entry name" value="SGNH_hydro_sf"/>
</dbReference>
<dbReference type="InterPro" id="IPR029456">
    <property type="entry name" value="Sialidase_N"/>
</dbReference>
<dbReference type="PANTHER" id="PTHR10628">
    <property type="entry name" value="SIALIDASE"/>
    <property type="match status" value="1"/>
</dbReference>
<dbReference type="GO" id="GO:0004308">
    <property type="term" value="F:exo-alpha-sialidase activity"/>
    <property type="evidence" value="ECO:0007669"/>
    <property type="project" value="UniProtKB-EC"/>
</dbReference>
<comment type="similarity">
    <text evidence="2">Belongs to the glycosyl hydrolase 33 family.</text>
</comment>